<protein>
    <submittedName>
        <fullName evidence="2">Uncharacterized protein</fullName>
    </submittedName>
</protein>
<dbReference type="EMBL" id="CP077715">
    <property type="protein sequence ID" value="QXJ31826.1"/>
    <property type="molecule type" value="Genomic_DNA"/>
</dbReference>
<gene>
    <name evidence="1" type="ORF">J5U21_01477</name>
    <name evidence="2" type="ORF">J5U22_01394</name>
</gene>
<proteinExistence type="predicted"/>
<name>A0A8F5GZR8_9CREN</name>
<reference evidence="2 3" key="1">
    <citation type="journal article" date="2021" name="Environ. Microbiol.">
        <title>New insights into the diversity and evolution of the archaeal mobilome from three complete genomes of Saccharolobus shibatae.</title>
        <authorList>
            <person name="Medvedeva S."/>
            <person name="Brandt D."/>
            <person name="Cvirkaite-Krupovic V."/>
            <person name="Liu Y."/>
            <person name="Severinov K."/>
            <person name="Ishino S."/>
            <person name="Ishino Y."/>
            <person name="Prangishvili D."/>
            <person name="Kalinowski J."/>
            <person name="Krupovic M."/>
        </authorList>
    </citation>
    <scope>NUCLEOTIDE SEQUENCE [LARGE SCALE GENOMIC DNA]</scope>
    <source>
        <strain evidence="1">BEU9</strain>
        <strain evidence="2 3">S38A</strain>
    </source>
</reference>
<dbReference type="Proteomes" id="UP000694036">
    <property type="component" value="Chromosome"/>
</dbReference>
<accession>A0A8F5GZR8</accession>
<evidence type="ECO:0000313" key="1">
    <source>
        <dbReference type="EMBL" id="QXJ31826.1"/>
    </source>
</evidence>
<dbReference type="AlphaFoldDB" id="A0A8F5GZR8"/>
<evidence type="ECO:0000313" key="2">
    <source>
        <dbReference type="EMBL" id="QXJ34847.1"/>
    </source>
</evidence>
<dbReference type="RefSeq" id="WP_218260071.1">
    <property type="nucleotide sequence ID" value="NZ_CP077713.1"/>
</dbReference>
<sequence length="77" mass="8673">MLKKLNVEFKKGEEICVIDPWTANLIVGGTPPRIMAVADDDYDANEKFGTIFEEAKSEADLPKAIIYLTKEILKPYL</sequence>
<keyword evidence="3" id="KW-1185">Reference proteome</keyword>
<evidence type="ECO:0000313" key="3">
    <source>
        <dbReference type="Proteomes" id="UP000694036"/>
    </source>
</evidence>
<dbReference type="Proteomes" id="UP000693941">
    <property type="component" value="Chromosome"/>
</dbReference>
<organism evidence="2 3">
    <name type="scientific">Saccharolobus shibatae</name>
    <dbReference type="NCBI Taxonomy" id="2286"/>
    <lineage>
        <taxon>Archaea</taxon>
        <taxon>Thermoproteota</taxon>
        <taxon>Thermoprotei</taxon>
        <taxon>Sulfolobales</taxon>
        <taxon>Sulfolobaceae</taxon>
        <taxon>Saccharolobus</taxon>
    </lineage>
</organism>
<dbReference type="EMBL" id="CP077713">
    <property type="protein sequence ID" value="QXJ34847.1"/>
    <property type="molecule type" value="Genomic_DNA"/>
</dbReference>
<dbReference type="GeneID" id="65559993"/>